<protein>
    <submittedName>
        <fullName evidence="1">Uncharacterized protein</fullName>
    </submittedName>
</protein>
<evidence type="ECO:0000313" key="2">
    <source>
        <dbReference type="Proteomes" id="UP000836387"/>
    </source>
</evidence>
<feature type="non-terminal residue" evidence="1">
    <location>
        <position position="50"/>
    </location>
</feature>
<keyword evidence="2" id="KW-1185">Reference proteome</keyword>
<reference evidence="1" key="1">
    <citation type="submission" date="2020-04" db="EMBL/GenBank/DDBJ databases">
        <authorList>
            <person name="Broberg M."/>
        </authorList>
    </citation>
    <scope>NUCLEOTIDE SEQUENCE</scope>
</reference>
<reference evidence="1" key="2">
    <citation type="submission" date="2021-10" db="EMBL/GenBank/DDBJ databases">
        <authorList>
            <person name="Piombo E."/>
        </authorList>
    </citation>
    <scope>NUCLEOTIDE SEQUENCE</scope>
</reference>
<proteinExistence type="predicted"/>
<gene>
    <name evidence="1" type="ORF">CRV2_00010088</name>
</gene>
<dbReference type="Proteomes" id="UP000836387">
    <property type="component" value="Unassembled WGS sequence"/>
</dbReference>
<evidence type="ECO:0000313" key="1">
    <source>
        <dbReference type="EMBL" id="CAG9939763.1"/>
    </source>
</evidence>
<sequence length="50" mass="5732">MIGTFGPFTCLVVPNSRVQDDKRRIVHLLFFVATNFSAFHPIIHTETIFP</sequence>
<name>A0ACA9TFX4_BIOOC</name>
<comment type="caution">
    <text evidence="1">The sequence shown here is derived from an EMBL/GenBank/DDBJ whole genome shotgun (WGS) entry which is preliminary data.</text>
</comment>
<organism evidence="1 2">
    <name type="scientific">Clonostachys rosea f. rosea IK726</name>
    <dbReference type="NCBI Taxonomy" id="1349383"/>
    <lineage>
        <taxon>Eukaryota</taxon>
        <taxon>Fungi</taxon>
        <taxon>Dikarya</taxon>
        <taxon>Ascomycota</taxon>
        <taxon>Pezizomycotina</taxon>
        <taxon>Sordariomycetes</taxon>
        <taxon>Hypocreomycetidae</taxon>
        <taxon>Hypocreales</taxon>
        <taxon>Bionectriaceae</taxon>
        <taxon>Clonostachys</taxon>
    </lineage>
</organism>
<dbReference type="EMBL" id="CADEHS020000004">
    <property type="protein sequence ID" value="CAG9939763.1"/>
    <property type="molecule type" value="Genomic_DNA"/>
</dbReference>
<accession>A0ACA9TFX4</accession>